<evidence type="ECO:0000256" key="1">
    <source>
        <dbReference type="SAM" id="Phobius"/>
    </source>
</evidence>
<dbReference type="EMBL" id="MN602881">
    <property type="protein sequence ID" value="QGF22028.1"/>
    <property type="molecule type" value="Genomic_DNA"/>
</dbReference>
<keyword evidence="1" id="KW-1133">Transmembrane helix</keyword>
<evidence type="ECO:0000313" key="2">
    <source>
        <dbReference type="EMBL" id="QGF22028.1"/>
    </source>
</evidence>
<organism evidence="2 3">
    <name type="scientific">Erwinia phage Midgardsormr38</name>
    <dbReference type="NCBI Taxonomy" id="2663326"/>
    <lineage>
        <taxon>Viruses</taxon>
        <taxon>Duplodnaviria</taxon>
        <taxon>Heunggongvirae</taxon>
        <taxon>Uroviricota</taxon>
        <taxon>Caudoviricetes</taxon>
        <taxon>Midgardsormrvirus</taxon>
        <taxon>Midgardsormrvirus midgardsormr38</taxon>
    </lineage>
</organism>
<proteinExistence type="predicted"/>
<dbReference type="RefSeq" id="YP_010667157.1">
    <property type="nucleotide sequence ID" value="NC_070949.1"/>
</dbReference>
<keyword evidence="1" id="KW-0472">Membrane</keyword>
<keyword evidence="1" id="KW-0812">Transmembrane</keyword>
<sequence>MHQTYTTELIVSGLLILVGLLVWRWAGRRG</sequence>
<accession>A0A5Q2F5J2</accession>
<dbReference type="GeneID" id="77943269"/>
<protein>
    <submittedName>
        <fullName evidence="2">Uncharacterized protein</fullName>
    </submittedName>
</protein>
<reference evidence="2 3" key="1">
    <citation type="submission" date="2019-10" db="EMBL/GenBank/DDBJ databases">
        <title>Complete genome sequence of Erwinia phage Midgardsormr38.</title>
        <authorList>
            <person name="Dislers A."/>
            <person name="Zrelovs N."/>
            <person name="Kazaks A."/>
        </authorList>
    </citation>
    <scope>NUCLEOTIDE SEQUENCE [LARGE SCALE GENOMIC DNA]</scope>
</reference>
<dbReference type="KEGG" id="vg:77943269"/>
<evidence type="ECO:0000313" key="3">
    <source>
        <dbReference type="Proteomes" id="UP000349651"/>
    </source>
</evidence>
<feature type="transmembrane region" description="Helical" evidence="1">
    <location>
        <begin position="6"/>
        <end position="26"/>
    </location>
</feature>
<name>A0A5Q2F5J2_9CAUD</name>
<dbReference type="Proteomes" id="UP000349651">
    <property type="component" value="Segment"/>
</dbReference>
<keyword evidence="3" id="KW-1185">Reference proteome</keyword>